<keyword evidence="2" id="KW-0012">Acyltransferase</keyword>
<dbReference type="EMBL" id="JAKGBZ010000014">
    <property type="protein sequence ID" value="MCF3946808.1"/>
    <property type="molecule type" value="Genomic_DNA"/>
</dbReference>
<dbReference type="InterPro" id="IPR016181">
    <property type="entry name" value="Acyl_CoA_acyltransferase"/>
</dbReference>
<feature type="domain" description="N-acetyltransferase" evidence="3">
    <location>
        <begin position="6"/>
        <end position="176"/>
    </location>
</feature>
<proteinExistence type="predicted"/>
<evidence type="ECO:0000256" key="2">
    <source>
        <dbReference type="ARBA" id="ARBA00023315"/>
    </source>
</evidence>
<evidence type="ECO:0000313" key="5">
    <source>
        <dbReference type="Proteomes" id="UP001521209"/>
    </source>
</evidence>
<dbReference type="PANTHER" id="PTHR43877">
    <property type="entry name" value="AMINOALKYLPHOSPHONATE N-ACETYLTRANSFERASE-RELATED-RELATED"/>
    <property type="match status" value="1"/>
</dbReference>
<dbReference type="Gene3D" id="3.40.630.30">
    <property type="match status" value="1"/>
</dbReference>
<protein>
    <submittedName>
        <fullName evidence="4">GNAT family N-acetyltransferase</fullName>
    </submittedName>
</protein>
<dbReference type="Pfam" id="PF00583">
    <property type="entry name" value="Acetyltransf_1"/>
    <property type="match status" value="1"/>
</dbReference>
<name>A0ABS9DVN9_9PROT</name>
<keyword evidence="1" id="KW-0808">Transferase</keyword>
<dbReference type="PANTHER" id="PTHR43877:SF1">
    <property type="entry name" value="ACETYLTRANSFERASE"/>
    <property type="match status" value="1"/>
</dbReference>
<accession>A0ABS9DVN9</accession>
<dbReference type="RefSeq" id="WP_235704043.1">
    <property type="nucleotide sequence ID" value="NZ_JAKGBZ010000014.1"/>
</dbReference>
<dbReference type="PROSITE" id="PS51186">
    <property type="entry name" value="GNAT"/>
    <property type="match status" value="1"/>
</dbReference>
<comment type="caution">
    <text evidence="4">The sequence shown here is derived from an EMBL/GenBank/DDBJ whole genome shotgun (WGS) entry which is preliminary data.</text>
</comment>
<evidence type="ECO:0000259" key="3">
    <source>
        <dbReference type="PROSITE" id="PS51186"/>
    </source>
</evidence>
<reference evidence="4 5" key="1">
    <citation type="submission" date="2022-01" db="EMBL/GenBank/DDBJ databases">
        <authorList>
            <person name="Won M."/>
            <person name="Kim S.-J."/>
            <person name="Kwon S.-W."/>
        </authorList>
    </citation>
    <scope>NUCLEOTIDE SEQUENCE [LARGE SCALE GENOMIC DNA]</scope>
    <source>
        <strain evidence="4 5">KCTC 23505</strain>
    </source>
</reference>
<dbReference type="Proteomes" id="UP001521209">
    <property type="component" value="Unassembled WGS sequence"/>
</dbReference>
<dbReference type="CDD" id="cd04301">
    <property type="entry name" value="NAT_SF"/>
    <property type="match status" value="1"/>
</dbReference>
<organism evidence="4 5">
    <name type="scientific">Acidiphilium iwatense</name>
    <dbReference type="NCBI Taxonomy" id="768198"/>
    <lineage>
        <taxon>Bacteria</taxon>
        <taxon>Pseudomonadati</taxon>
        <taxon>Pseudomonadota</taxon>
        <taxon>Alphaproteobacteria</taxon>
        <taxon>Acetobacterales</taxon>
        <taxon>Acidocellaceae</taxon>
        <taxon>Acidiphilium</taxon>
    </lineage>
</organism>
<dbReference type="InterPro" id="IPR000182">
    <property type="entry name" value="GNAT_dom"/>
</dbReference>
<dbReference type="SUPFAM" id="SSF55729">
    <property type="entry name" value="Acyl-CoA N-acyltransferases (Nat)"/>
    <property type="match status" value="1"/>
</dbReference>
<keyword evidence="5" id="KW-1185">Reference proteome</keyword>
<dbReference type="InterPro" id="IPR050832">
    <property type="entry name" value="Bact_Acetyltransf"/>
</dbReference>
<gene>
    <name evidence="4" type="ORF">L2A60_08960</name>
</gene>
<evidence type="ECO:0000313" key="4">
    <source>
        <dbReference type="EMBL" id="MCF3946808.1"/>
    </source>
</evidence>
<evidence type="ECO:0000256" key="1">
    <source>
        <dbReference type="ARBA" id="ARBA00022679"/>
    </source>
</evidence>
<sequence>MNAPAFLIERLTAPGIAGRREALANLLIACVADGGSLGYRAPLALARARTVFDELADVERNGQALVFTASVEGEIAGCVAIFAEKRETEPHIAELGKLMVHSRFRRHGIGGALVAAAERAAFEWGKTRLYLFTSDDGIAPAFYDRADYQRAGRIPEGGGLPDGTLVDALIFTKKLAGHAV</sequence>